<reference evidence="8" key="1">
    <citation type="journal article" date="2014" name="Genome Announc.">
        <title>Draft genome sequence of Rhodosporidium toruloides CECT1137, an oleaginous yeast of biotechnological interest.</title>
        <authorList>
            <person name="Morin N."/>
            <person name="Calcas X."/>
            <person name="Devillers H."/>
            <person name="Durrens P."/>
            <person name="Sherman D.J."/>
            <person name="Nicaud J.-M."/>
            <person name="Neuveglise C."/>
        </authorList>
    </citation>
    <scope>NUCLEOTIDE SEQUENCE</scope>
    <source>
        <strain evidence="8">CECT1137</strain>
    </source>
</reference>
<evidence type="ECO:0000256" key="1">
    <source>
        <dbReference type="ARBA" id="ARBA00004259"/>
    </source>
</evidence>
<dbReference type="InterPro" id="IPR037624">
    <property type="entry name" value="Nup133-like"/>
</dbReference>
<dbReference type="OrthoDB" id="103454at2759"/>
<gene>
    <name evidence="8" type="ORF">RHTO0S_07e05864g</name>
</gene>
<comment type="subcellular location">
    <subcellularLocation>
        <location evidence="1">Nucleus envelope</location>
    </subcellularLocation>
</comment>
<evidence type="ECO:0000256" key="5">
    <source>
        <dbReference type="ARBA" id="ARBA00023010"/>
    </source>
</evidence>
<keyword evidence="5" id="KW-0811">Translocation</keyword>
<dbReference type="InterPro" id="IPR007187">
    <property type="entry name" value="Nucleoporin_Nup133/Nup155_C"/>
</dbReference>
<dbReference type="Pfam" id="PF03177">
    <property type="entry name" value="Nucleoporin_C"/>
    <property type="match status" value="1"/>
</dbReference>
<protein>
    <submittedName>
        <fullName evidence="8">RHTO0S07e05864g1_1</fullName>
    </submittedName>
</protein>
<proteinExistence type="predicted"/>
<keyword evidence="3" id="KW-0509">mRNA transport</keyword>
<dbReference type="AlphaFoldDB" id="A0A061AZ60"/>
<evidence type="ECO:0000256" key="4">
    <source>
        <dbReference type="ARBA" id="ARBA00022927"/>
    </source>
</evidence>
<dbReference type="GO" id="GO:0016973">
    <property type="term" value="P:poly(A)+ mRNA export from nucleus"/>
    <property type="evidence" value="ECO:0007669"/>
    <property type="project" value="TreeGrafter"/>
</dbReference>
<keyword evidence="4" id="KW-0653">Protein transport</keyword>
<dbReference type="Gene3D" id="1.25.40.700">
    <property type="match status" value="1"/>
</dbReference>
<organism evidence="8">
    <name type="scientific">Rhodotorula toruloides</name>
    <name type="common">Yeast</name>
    <name type="synonym">Rhodosporidium toruloides</name>
    <dbReference type="NCBI Taxonomy" id="5286"/>
    <lineage>
        <taxon>Eukaryota</taxon>
        <taxon>Fungi</taxon>
        <taxon>Dikarya</taxon>
        <taxon>Basidiomycota</taxon>
        <taxon>Pucciniomycotina</taxon>
        <taxon>Microbotryomycetes</taxon>
        <taxon>Sporidiobolales</taxon>
        <taxon>Sporidiobolaceae</taxon>
        <taxon>Rhodotorula</taxon>
    </lineage>
</organism>
<dbReference type="GO" id="GO:0000972">
    <property type="term" value="P:transcription-dependent tethering of RNA polymerase II gene DNA at nuclear periphery"/>
    <property type="evidence" value="ECO:0007669"/>
    <property type="project" value="TreeGrafter"/>
</dbReference>
<evidence type="ECO:0000256" key="3">
    <source>
        <dbReference type="ARBA" id="ARBA00022816"/>
    </source>
</evidence>
<evidence type="ECO:0000313" key="8">
    <source>
        <dbReference type="EMBL" id="CDR42956.1"/>
    </source>
</evidence>
<name>A0A061AZ60_RHOTO</name>
<dbReference type="GO" id="GO:0017056">
    <property type="term" value="F:structural constituent of nuclear pore"/>
    <property type="evidence" value="ECO:0007669"/>
    <property type="project" value="InterPro"/>
</dbReference>
<evidence type="ECO:0000256" key="2">
    <source>
        <dbReference type="ARBA" id="ARBA00022448"/>
    </source>
</evidence>
<keyword evidence="2" id="KW-0813">Transport</keyword>
<evidence type="ECO:0000256" key="6">
    <source>
        <dbReference type="ARBA" id="ARBA00023242"/>
    </source>
</evidence>
<dbReference type="GO" id="GO:0006606">
    <property type="term" value="P:protein import into nucleus"/>
    <property type="evidence" value="ECO:0007669"/>
    <property type="project" value="TreeGrafter"/>
</dbReference>
<sequence length="238" mass="26127">MCGYSARKVTRSRRDIVNTQQNLSTFFSSLLSGTEMRMPSTEQGEVVAARIAPALTDRPGLAQQLANLCTRAFANESISPEDLIDILSLKENNNKHASDVAAALDVLLRAKDLPDARSRVALESLWRRVYIQNDWAALRSSAGVKDEEMAAALRNTAFYAKLAAARKSRQPQDMLLEPSRSFSSATPDELAARFANLPSSKVDAVLSEYGQEGRLLNEAMQAGLEACCKECVRLSDEE</sequence>
<feature type="domain" description="Nucleoporin Nup133/Nup155-like C-terminal" evidence="7">
    <location>
        <begin position="49"/>
        <end position="219"/>
    </location>
</feature>
<accession>A0A061AZ60</accession>
<dbReference type="PANTHER" id="PTHR13405:SF11">
    <property type="entry name" value="NUCLEAR PORE COMPLEX PROTEIN NUP133"/>
    <property type="match status" value="1"/>
</dbReference>
<dbReference type="EMBL" id="LK052942">
    <property type="protein sequence ID" value="CDR42956.1"/>
    <property type="molecule type" value="Genomic_DNA"/>
</dbReference>
<keyword evidence="6" id="KW-0539">Nucleus</keyword>
<evidence type="ECO:0000259" key="7">
    <source>
        <dbReference type="Pfam" id="PF03177"/>
    </source>
</evidence>
<dbReference type="GO" id="GO:0031080">
    <property type="term" value="C:nuclear pore outer ring"/>
    <property type="evidence" value="ECO:0007669"/>
    <property type="project" value="TreeGrafter"/>
</dbReference>
<dbReference type="PANTHER" id="PTHR13405">
    <property type="entry name" value="NUCLEAR PORE COMPLEX PROTEIN NUP133"/>
    <property type="match status" value="1"/>
</dbReference>